<evidence type="ECO:0000256" key="5">
    <source>
        <dbReference type="ARBA" id="ARBA00023159"/>
    </source>
</evidence>
<keyword evidence="11" id="KW-1185">Reference proteome</keyword>
<keyword evidence="7 9" id="KW-0539">Nucleus</keyword>
<evidence type="ECO:0000313" key="10">
    <source>
        <dbReference type="EMBL" id="KIY50606.1"/>
    </source>
</evidence>
<dbReference type="Pfam" id="PF08689">
    <property type="entry name" value="Med5"/>
    <property type="match status" value="1"/>
</dbReference>
<accession>A0A0D7AH31</accession>
<feature type="non-terminal residue" evidence="10">
    <location>
        <position position="1"/>
    </location>
</feature>
<comment type="subcellular location">
    <subcellularLocation>
        <location evidence="1 9">Nucleus</location>
    </subcellularLocation>
</comment>
<reference evidence="10 11" key="1">
    <citation type="journal article" date="2015" name="Fungal Genet. Biol.">
        <title>Evolution of novel wood decay mechanisms in Agaricales revealed by the genome sequences of Fistulina hepatica and Cylindrobasidium torrendii.</title>
        <authorList>
            <person name="Floudas D."/>
            <person name="Held B.W."/>
            <person name="Riley R."/>
            <person name="Nagy L.G."/>
            <person name="Koehler G."/>
            <person name="Ransdell A.S."/>
            <person name="Younus H."/>
            <person name="Chow J."/>
            <person name="Chiniquy J."/>
            <person name="Lipzen A."/>
            <person name="Tritt A."/>
            <person name="Sun H."/>
            <person name="Haridas S."/>
            <person name="LaButti K."/>
            <person name="Ohm R.A."/>
            <person name="Kues U."/>
            <person name="Blanchette R.A."/>
            <person name="Grigoriev I.V."/>
            <person name="Minto R.E."/>
            <person name="Hibbett D.S."/>
        </authorList>
    </citation>
    <scope>NUCLEOTIDE SEQUENCE [LARGE SCALE GENOMIC DNA]</scope>
    <source>
        <strain evidence="10 11">ATCC 64428</strain>
    </source>
</reference>
<comment type="function">
    <text evidence="9">Component of the Mediator complex, a coactivator involved in the regulated transcription of nearly all RNA polymerase II-dependent genes. Mediator functions as a bridge to convey information from gene-specific regulatory proteins to the basal RNA polymerase II transcription machinery. Mediator is recruited to promoters by direct interactions with regulatory proteins and serves as a scaffold for the assembly of a functional preinitiation complex with RNA polymerase II and the general transcription factors.</text>
</comment>
<dbReference type="PANTHER" id="PTHR35784:SF1">
    <property type="entry name" value="MEDIATOR OF RNA POLYMERASE II TRANSCRIPTION SUBUNIT 5"/>
    <property type="match status" value="1"/>
</dbReference>
<sequence>DSVLKLYESYPGESDLQEYLKCALREGLLSLDIYLETFLAAAQSQDFRTAATLDSLCRIALDAHYTSGLPPMGTVISYSKSPILFLETVMNALSLLTVSYSLQVSHYHQVSDSASDLVCLLLECTDSLDLSQVSIPQARMYLRDISALVNEYDLRADVKQAVDAFGFQMHLLTTDNEKARLEVQLMHTMHLAAGKGEILGQNFNSNTAVCSLLLEGLLLRRGADQYGAGSGADPVGLLVAIYRWTSWTPDVFYTQILCSAFMSMSQAASLSMALLWRAFTIGRLPLVLLHFQIRPYAFQNLFARRSSVSSRFIHYCKFWILRSYSTSVINELLKQLLALGLIGQASATTVNTDTNLSRIASEARESGQDLETYIDGKISSEMNDEDSKNWIARLFSDATCHHTLAQCLRFMSLTNALDVDAFGNLCRLLCLSDVLLDILSLHVKISSLVRAALVFLEDYDCETVGDPQSAFTHLGDIMLFIQSVVVRFHVRVTMSADFLRYTHIPRRVEDIPAPDLASYNAWYKALFDSNSDGIEDNLLRTTNPKILLGLAVTLFSHAIEAASSHDSKVDIEVLKNGVSYFNGPLLNWTLVGVVRGLLEDVHRRSLNAPLHLEILQSLVSESCPRPVLRLCGPAILATLHALAKEGRASAAFNTSFEALYSKVIGVSPDQAKVTASSPRTPWSTQRAIQTAMHQASTGKPAMLDVSKCLHAQPPIPFLKLLWTQLVTSTNTGDVDGARQVVVLTLAVPRTGALPLLPIFIHTVFPALIPSLEAQIVSQSELMMKVELLVTIMSMSLELTLHVEKAFQNLTVGDRHVVNGQSSMALARALSTFLRARKSSQICMTMLQRLSSSQRFVANFPVFVNDL</sequence>
<comment type="similarity">
    <text evidence="2 9">Belongs to the Mediator complex subunit 5 family.</text>
</comment>
<evidence type="ECO:0000313" key="11">
    <source>
        <dbReference type="Proteomes" id="UP000054144"/>
    </source>
</evidence>
<dbReference type="GO" id="GO:0016592">
    <property type="term" value="C:mediator complex"/>
    <property type="evidence" value="ECO:0007669"/>
    <property type="project" value="InterPro"/>
</dbReference>
<dbReference type="EMBL" id="KN881675">
    <property type="protein sequence ID" value="KIY50606.1"/>
    <property type="molecule type" value="Genomic_DNA"/>
</dbReference>
<dbReference type="Proteomes" id="UP000054144">
    <property type="component" value="Unassembled WGS sequence"/>
</dbReference>
<organism evidence="10 11">
    <name type="scientific">Fistulina hepatica ATCC 64428</name>
    <dbReference type="NCBI Taxonomy" id="1128425"/>
    <lineage>
        <taxon>Eukaryota</taxon>
        <taxon>Fungi</taxon>
        <taxon>Dikarya</taxon>
        <taxon>Basidiomycota</taxon>
        <taxon>Agaricomycotina</taxon>
        <taxon>Agaricomycetes</taxon>
        <taxon>Agaricomycetidae</taxon>
        <taxon>Agaricales</taxon>
        <taxon>Fistulinaceae</taxon>
        <taxon>Fistulina</taxon>
    </lineage>
</organism>
<dbReference type="PANTHER" id="PTHR35784">
    <property type="entry name" value="MEDIATOR OF RNA POLYMERASE II TRANSCRIPTION SUBUNIT 5"/>
    <property type="match status" value="1"/>
</dbReference>
<evidence type="ECO:0000256" key="6">
    <source>
        <dbReference type="ARBA" id="ARBA00023163"/>
    </source>
</evidence>
<evidence type="ECO:0000256" key="8">
    <source>
        <dbReference type="ARBA" id="ARBA00031256"/>
    </source>
</evidence>
<comment type="subunit">
    <text evidence="9">Component of the Mediator complex.</text>
</comment>
<dbReference type="OrthoDB" id="5549158at2759"/>
<evidence type="ECO:0000256" key="4">
    <source>
        <dbReference type="ARBA" id="ARBA00023015"/>
    </source>
</evidence>
<evidence type="ECO:0000256" key="3">
    <source>
        <dbReference type="ARBA" id="ARBA00020628"/>
    </source>
</evidence>
<evidence type="ECO:0000256" key="1">
    <source>
        <dbReference type="ARBA" id="ARBA00004123"/>
    </source>
</evidence>
<keyword evidence="5 9" id="KW-0010">Activator</keyword>
<dbReference type="GO" id="GO:0006357">
    <property type="term" value="P:regulation of transcription by RNA polymerase II"/>
    <property type="evidence" value="ECO:0007669"/>
    <property type="project" value="InterPro"/>
</dbReference>
<evidence type="ECO:0000256" key="2">
    <source>
        <dbReference type="ARBA" id="ARBA00008782"/>
    </source>
</evidence>
<name>A0A0D7AH31_9AGAR</name>
<protein>
    <recommendedName>
        <fullName evidence="3 9">Mediator of RNA polymerase II transcription subunit 5</fullName>
    </recommendedName>
    <alternativeName>
        <fullName evidence="8 9">Mediator complex subunit 5</fullName>
    </alternativeName>
</protein>
<proteinExistence type="inferred from homology"/>
<keyword evidence="4 9" id="KW-0805">Transcription regulation</keyword>
<gene>
    <name evidence="9" type="primary">MED5</name>
    <name evidence="10" type="ORF">FISHEDRAFT_38902</name>
</gene>
<keyword evidence="6 9" id="KW-0804">Transcription</keyword>
<dbReference type="InterPro" id="IPR014801">
    <property type="entry name" value="Mediator_Med5_fun"/>
</dbReference>
<evidence type="ECO:0000256" key="7">
    <source>
        <dbReference type="ARBA" id="ARBA00023242"/>
    </source>
</evidence>
<dbReference type="GO" id="GO:0003712">
    <property type="term" value="F:transcription coregulator activity"/>
    <property type="evidence" value="ECO:0007669"/>
    <property type="project" value="InterPro"/>
</dbReference>
<dbReference type="AlphaFoldDB" id="A0A0D7AH31"/>
<evidence type="ECO:0000256" key="9">
    <source>
        <dbReference type="RuleBase" id="RU364142"/>
    </source>
</evidence>